<name>A0AAE3EA45_9FIRM</name>
<comment type="caution">
    <text evidence="2">The sequence shown here is derived from an EMBL/GenBank/DDBJ whole genome shotgun (WGS) entry which is preliminary data.</text>
</comment>
<dbReference type="Proteomes" id="UP001198182">
    <property type="component" value="Unassembled WGS sequence"/>
</dbReference>
<feature type="transmembrane region" description="Helical" evidence="1">
    <location>
        <begin position="111"/>
        <end position="134"/>
    </location>
</feature>
<dbReference type="AlphaFoldDB" id="A0AAE3EA45"/>
<feature type="transmembrane region" description="Helical" evidence="1">
    <location>
        <begin position="214"/>
        <end position="234"/>
    </location>
</feature>
<proteinExistence type="predicted"/>
<keyword evidence="3" id="KW-1185">Reference proteome</keyword>
<reference evidence="2" key="1">
    <citation type="submission" date="2021-10" db="EMBL/GenBank/DDBJ databases">
        <title>Anaerobic single-cell dispensing facilitates the cultivation of human gut bacteria.</title>
        <authorList>
            <person name="Afrizal A."/>
        </authorList>
    </citation>
    <scope>NUCLEOTIDE SEQUENCE</scope>
    <source>
        <strain evidence="2">CLA-AA-H215</strain>
    </source>
</reference>
<keyword evidence="1" id="KW-0472">Membrane</keyword>
<organism evidence="2 3">
    <name type="scientific">Hominifimenecus microfluidus</name>
    <dbReference type="NCBI Taxonomy" id="2885348"/>
    <lineage>
        <taxon>Bacteria</taxon>
        <taxon>Bacillati</taxon>
        <taxon>Bacillota</taxon>
        <taxon>Clostridia</taxon>
        <taxon>Lachnospirales</taxon>
        <taxon>Lachnospiraceae</taxon>
        <taxon>Hominifimenecus</taxon>
    </lineage>
</organism>
<feature type="transmembrane region" description="Helical" evidence="1">
    <location>
        <begin position="262"/>
        <end position="280"/>
    </location>
</feature>
<dbReference type="EMBL" id="JAJEQR010000009">
    <property type="protein sequence ID" value="MCC2230206.1"/>
    <property type="molecule type" value="Genomic_DNA"/>
</dbReference>
<feature type="transmembrane region" description="Helical" evidence="1">
    <location>
        <begin position="71"/>
        <end position="90"/>
    </location>
</feature>
<gene>
    <name evidence="2" type="ORF">LKD81_04210</name>
</gene>
<keyword evidence="1" id="KW-1133">Transmembrane helix</keyword>
<keyword evidence="1" id="KW-0812">Transmembrane</keyword>
<feature type="transmembrane region" description="Helical" evidence="1">
    <location>
        <begin position="180"/>
        <end position="202"/>
    </location>
</feature>
<evidence type="ECO:0000313" key="3">
    <source>
        <dbReference type="Proteomes" id="UP001198182"/>
    </source>
</evidence>
<evidence type="ECO:0000256" key="1">
    <source>
        <dbReference type="SAM" id="Phobius"/>
    </source>
</evidence>
<sequence>MENRKINRRIKAVFRTCLEQWKGELLTPRTYMGYLVGISMVLIIAGNYMGYANGRNVQIFEPVIIALSDPSYSIFIMLGLLLTLLDAPFINARTPYLVTRGSRKSWYSGTLFYMYTQIIVYYALIFAATVATGFSRMYLRNSWSVMAYRLATQRPMDALEIWGLDFDASALISVLSPARVFLILMCLQILYSAVLLTTAYVINMNHRNSAGNFAALLLHLVGVVIYKSVGFGFLKKLSLYQRSQITKYTVTESGIVGFVDNVLIYLIVTAVILAAGRIILKHMDYNTGRAGREL</sequence>
<accession>A0AAE3EA45</accession>
<evidence type="ECO:0000313" key="2">
    <source>
        <dbReference type="EMBL" id="MCC2230206.1"/>
    </source>
</evidence>
<dbReference type="RefSeq" id="WP_308452915.1">
    <property type="nucleotide sequence ID" value="NZ_JAJEQR010000009.1"/>
</dbReference>
<feature type="transmembrane region" description="Helical" evidence="1">
    <location>
        <begin position="31"/>
        <end position="51"/>
    </location>
</feature>
<protein>
    <submittedName>
        <fullName evidence="2">Uncharacterized protein</fullName>
    </submittedName>
</protein>